<keyword evidence="9" id="KW-0521">NADP</keyword>
<accession>A0A0C3S967</accession>
<evidence type="ECO:0000256" key="9">
    <source>
        <dbReference type="ARBA" id="ARBA00022857"/>
    </source>
</evidence>
<evidence type="ECO:0000256" key="8">
    <source>
        <dbReference type="ARBA" id="ARBA00022832"/>
    </source>
</evidence>
<keyword evidence="13 15" id="KW-0472">Membrane</keyword>
<evidence type="ECO:0000256" key="7">
    <source>
        <dbReference type="ARBA" id="ARBA00022824"/>
    </source>
</evidence>
<dbReference type="PROSITE" id="PS50244">
    <property type="entry name" value="S5A_REDUCTASE"/>
    <property type="match status" value="1"/>
</dbReference>
<dbReference type="InterPro" id="IPR039357">
    <property type="entry name" value="SRD5A/TECR"/>
</dbReference>
<dbReference type="SUPFAM" id="SSF54236">
    <property type="entry name" value="Ubiquitin-like"/>
    <property type="match status" value="1"/>
</dbReference>
<evidence type="ECO:0000256" key="1">
    <source>
        <dbReference type="ARBA" id="ARBA00004477"/>
    </source>
</evidence>
<dbReference type="STRING" id="745531.A0A0C3S967"/>
<dbReference type="EC" id="1.3.1.93" evidence="4"/>
<dbReference type="InterPro" id="IPR049127">
    <property type="entry name" value="TECR-like_N"/>
</dbReference>
<organism evidence="18 19">
    <name type="scientific">Phlebiopsis gigantea (strain 11061_1 CR5-6)</name>
    <name type="common">White-rot fungus</name>
    <name type="synonym">Peniophora gigantea</name>
    <dbReference type="NCBI Taxonomy" id="745531"/>
    <lineage>
        <taxon>Eukaryota</taxon>
        <taxon>Fungi</taxon>
        <taxon>Dikarya</taxon>
        <taxon>Basidiomycota</taxon>
        <taxon>Agaricomycotina</taxon>
        <taxon>Agaricomycetes</taxon>
        <taxon>Polyporales</taxon>
        <taxon>Phanerochaetaceae</taxon>
        <taxon>Phlebiopsis</taxon>
    </lineage>
</organism>
<evidence type="ECO:0000256" key="5">
    <source>
        <dbReference type="ARBA" id="ARBA00022516"/>
    </source>
</evidence>
<evidence type="ECO:0000313" key="19">
    <source>
        <dbReference type="Proteomes" id="UP000053257"/>
    </source>
</evidence>
<keyword evidence="19" id="KW-1185">Reference proteome</keyword>
<keyword evidence="14" id="KW-0275">Fatty acid biosynthesis</keyword>
<dbReference type="Pfam" id="PF02544">
    <property type="entry name" value="Steroid_dh"/>
    <property type="match status" value="1"/>
</dbReference>
<reference evidence="18 19" key="1">
    <citation type="journal article" date="2014" name="PLoS Genet.">
        <title>Analysis of the Phlebiopsis gigantea genome, transcriptome and secretome provides insight into its pioneer colonization strategies of wood.</title>
        <authorList>
            <person name="Hori C."/>
            <person name="Ishida T."/>
            <person name="Igarashi K."/>
            <person name="Samejima M."/>
            <person name="Suzuki H."/>
            <person name="Master E."/>
            <person name="Ferreira P."/>
            <person name="Ruiz-Duenas F.J."/>
            <person name="Held B."/>
            <person name="Canessa P."/>
            <person name="Larrondo L.F."/>
            <person name="Schmoll M."/>
            <person name="Druzhinina I.S."/>
            <person name="Kubicek C.P."/>
            <person name="Gaskell J.A."/>
            <person name="Kersten P."/>
            <person name="St John F."/>
            <person name="Glasner J."/>
            <person name="Sabat G."/>
            <person name="Splinter BonDurant S."/>
            <person name="Syed K."/>
            <person name="Yadav J."/>
            <person name="Mgbeahuruike A.C."/>
            <person name="Kovalchuk A."/>
            <person name="Asiegbu F.O."/>
            <person name="Lackner G."/>
            <person name="Hoffmeister D."/>
            <person name="Rencoret J."/>
            <person name="Gutierrez A."/>
            <person name="Sun H."/>
            <person name="Lindquist E."/>
            <person name="Barry K."/>
            <person name="Riley R."/>
            <person name="Grigoriev I.V."/>
            <person name="Henrissat B."/>
            <person name="Kues U."/>
            <person name="Berka R.M."/>
            <person name="Martinez A.T."/>
            <person name="Covert S.F."/>
            <person name="Blanchette R.A."/>
            <person name="Cullen D."/>
        </authorList>
    </citation>
    <scope>NUCLEOTIDE SEQUENCE [LARGE SCALE GENOMIC DNA]</scope>
    <source>
        <strain evidence="18 19">11061_1 CR5-6</strain>
    </source>
</reference>
<dbReference type="Gene3D" id="1.20.120.1630">
    <property type="match status" value="1"/>
</dbReference>
<feature type="domain" description="3-oxo-5-alpha-steroid 4-dehydrogenase C-terminal" evidence="16">
    <location>
        <begin position="156"/>
        <end position="312"/>
    </location>
</feature>
<dbReference type="CDD" id="cd01801">
    <property type="entry name" value="Ubl_TECR_like"/>
    <property type="match status" value="1"/>
</dbReference>
<keyword evidence="12" id="KW-0443">Lipid metabolism</keyword>
<dbReference type="HOGENOM" id="CLU_059260_0_0_1"/>
<evidence type="ECO:0000256" key="15">
    <source>
        <dbReference type="SAM" id="Phobius"/>
    </source>
</evidence>
<keyword evidence="7" id="KW-0256">Endoplasmic reticulum</keyword>
<dbReference type="PANTHER" id="PTHR10556:SF28">
    <property type="entry name" value="VERY-LONG-CHAIN ENOYL-COA REDUCTASE"/>
    <property type="match status" value="1"/>
</dbReference>
<dbReference type="GO" id="GO:0042761">
    <property type="term" value="P:very long-chain fatty acid biosynthetic process"/>
    <property type="evidence" value="ECO:0007669"/>
    <property type="project" value="TreeGrafter"/>
</dbReference>
<name>A0A0C3S967_PHLG1</name>
<keyword evidence="5" id="KW-0444">Lipid biosynthesis</keyword>
<dbReference type="InterPro" id="IPR029071">
    <property type="entry name" value="Ubiquitin-like_domsf"/>
</dbReference>
<feature type="transmembrane region" description="Helical" evidence="15">
    <location>
        <begin position="256"/>
        <end position="285"/>
    </location>
</feature>
<sequence>MVSITISAAKRTSLAKDLPATLNFPDKTVDTLTVSDVKSAFAAKYPQFYPSRQKISLKGDNKLLADEATLASVGLTDGAELAVKDLGAQISWTTVFVIEYIGPLVVHPLMYHFPSVFYRTTVEHSLLQKYVYAMVMLHFLKREYESLFVHRYSHGTMPFAYVFRNSFHYHVLGGVALAYAAYSPTYANTSSYIVGTIRDDPKFLMGGALVWLWAEVSNLKTHVTLRDLRPAGTKTRAIPYGYGFNKITCPNYFFEIVGWLVVCVMTGSYAAWFFLITGTYMMALWAMKKHRNYKKEFGKAYPKRNIMIPFIW</sequence>
<evidence type="ECO:0000256" key="3">
    <source>
        <dbReference type="ARBA" id="ARBA00007742"/>
    </source>
</evidence>
<evidence type="ECO:0000256" key="6">
    <source>
        <dbReference type="ARBA" id="ARBA00022692"/>
    </source>
</evidence>
<dbReference type="PANTHER" id="PTHR10556">
    <property type="entry name" value="3-OXO-5-ALPHA-STEROID 4-DEHYDROGENASE"/>
    <property type="match status" value="1"/>
</dbReference>
<dbReference type="GO" id="GO:0102758">
    <property type="term" value="F:very-long-chain enoyl-CoA reductase activity"/>
    <property type="evidence" value="ECO:0007669"/>
    <property type="project" value="UniProtKB-EC"/>
</dbReference>
<keyword evidence="6 15" id="KW-0812">Transmembrane</keyword>
<evidence type="ECO:0000256" key="10">
    <source>
        <dbReference type="ARBA" id="ARBA00022989"/>
    </source>
</evidence>
<comment type="similarity">
    <text evidence="3">Belongs to the steroid 5-alpha reductase family.</text>
</comment>
<keyword evidence="11" id="KW-0560">Oxidoreductase</keyword>
<dbReference type="GO" id="GO:0005789">
    <property type="term" value="C:endoplasmic reticulum membrane"/>
    <property type="evidence" value="ECO:0007669"/>
    <property type="project" value="UniProtKB-SubCell"/>
</dbReference>
<dbReference type="AlphaFoldDB" id="A0A0C3S967"/>
<comment type="pathway">
    <text evidence="2">Lipid metabolism; fatty acid biosynthesis.</text>
</comment>
<evidence type="ECO:0000259" key="17">
    <source>
        <dbReference type="Pfam" id="PF21696"/>
    </source>
</evidence>
<feature type="domain" description="TECR-like N-terminal" evidence="17">
    <location>
        <begin position="23"/>
        <end position="81"/>
    </location>
</feature>
<keyword evidence="10 15" id="KW-1133">Transmembrane helix</keyword>
<proteinExistence type="inferred from homology"/>
<evidence type="ECO:0000256" key="13">
    <source>
        <dbReference type="ARBA" id="ARBA00023136"/>
    </source>
</evidence>
<dbReference type="OrthoDB" id="540503at2759"/>
<dbReference type="Pfam" id="PF21696">
    <property type="entry name" value="TECR_N"/>
    <property type="match status" value="1"/>
</dbReference>
<evidence type="ECO:0000256" key="11">
    <source>
        <dbReference type="ARBA" id="ARBA00023002"/>
    </source>
</evidence>
<evidence type="ECO:0000256" key="2">
    <source>
        <dbReference type="ARBA" id="ARBA00005194"/>
    </source>
</evidence>
<dbReference type="Proteomes" id="UP000053257">
    <property type="component" value="Unassembled WGS sequence"/>
</dbReference>
<evidence type="ECO:0000256" key="14">
    <source>
        <dbReference type="ARBA" id="ARBA00023160"/>
    </source>
</evidence>
<evidence type="ECO:0000313" key="18">
    <source>
        <dbReference type="EMBL" id="KIP08037.1"/>
    </source>
</evidence>
<gene>
    <name evidence="18" type="ORF">PHLGIDRAFT_88801</name>
</gene>
<evidence type="ECO:0000259" key="16">
    <source>
        <dbReference type="Pfam" id="PF02544"/>
    </source>
</evidence>
<dbReference type="EMBL" id="KN840486">
    <property type="protein sequence ID" value="KIP08037.1"/>
    <property type="molecule type" value="Genomic_DNA"/>
</dbReference>
<dbReference type="InterPro" id="IPR001104">
    <property type="entry name" value="3-oxo-5_a-steroid_4-DH_C"/>
</dbReference>
<dbReference type="Gene3D" id="3.10.20.90">
    <property type="entry name" value="Phosphatidylinositol 3-kinase Catalytic Subunit, Chain A, domain 1"/>
    <property type="match status" value="1"/>
</dbReference>
<comment type="subcellular location">
    <subcellularLocation>
        <location evidence="1">Endoplasmic reticulum membrane</location>
        <topology evidence="1">Multi-pass membrane protein</topology>
    </subcellularLocation>
</comment>
<protein>
    <recommendedName>
        <fullName evidence="4">very-long-chain enoyl-CoA reductase</fullName>
        <ecNumber evidence="4">1.3.1.93</ecNumber>
    </recommendedName>
</protein>
<evidence type="ECO:0000256" key="4">
    <source>
        <dbReference type="ARBA" id="ARBA00012530"/>
    </source>
</evidence>
<evidence type="ECO:0000256" key="12">
    <source>
        <dbReference type="ARBA" id="ARBA00023098"/>
    </source>
</evidence>
<keyword evidence="8" id="KW-0276">Fatty acid metabolism</keyword>